<dbReference type="Proteomes" id="UP000013487">
    <property type="component" value="Unassembled WGS sequence"/>
</dbReference>
<evidence type="ECO:0000313" key="2">
    <source>
        <dbReference type="Proteomes" id="UP000013487"/>
    </source>
</evidence>
<comment type="caution">
    <text evidence="1">The sequence shown here is derived from an EMBL/GenBank/DDBJ whole genome shotgun (WGS) entry which is preliminary data.</text>
</comment>
<dbReference type="EMBL" id="ARXZ02000004">
    <property type="protein sequence ID" value="ERI00968.1"/>
    <property type="molecule type" value="Genomic_DNA"/>
</dbReference>
<accession>A0AAN4KQT2</accession>
<name>A0AAN4KQT2_BACTU</name>
<evidence type="ECO:0000313" key="1">
    <source>
        <dbReference type="EMBL" id="ERI00968.1"/>
    </source>
</evidence>
<sequence length="192" mass="22354">MCSDGMVKVMFITTKWNKIFNKFNAWSEDGKFYKKQGLFGFIREISKEEFHKLLLDNKVTHLSFSKSNQSIGISELIDLYGRLREQNKSLYKERVIVQTTQEKQENIIVDGIQKASFTATYRMYTELGKLMDTITLEVTEMTGKMVEMGVYLPEVYRCAYQLSRNGILATESDENEFFDTLKSLKILKESEV</sequence>
<organism evidence="1 2">
    <name type="scientific">Bacillus thuringiensis T01-328</name>
    <dbReference type="NCBI Taxonomy" id="1324966"/>
    <lineage>
        <taxon>Bacteria</taxon>
        <taxon>Bacillati</taxon>
        <taxon>Bacillota</taxon>
        <taxon>Bacilli</taxon>
        <taxon>Bacillales</taxon>
        <taxon>Bacillaceae</taxon>
        <taxon>Bacillus</taxon>
        <taxon>Bacillus cereus group</taxon>
    </lineage>
</organism>
<dbReference type="AlphaFoldDB" id="A0AAN4KQT2"/>
<reference evidence="1 2" key="1">
    <citation type="journal article" date="2013" name="Genome Announc.">
        <title>Draft Genome Sequence of Bacillus thuringiensis var. thuringiensis Strain T01-328, a Brazilian Isolate That Produces a Soluble Pesticide Protein, Cry1Ia.</title>
        <authorList>
            <person name="Varani A.M."/>
            <person name="Lemos M.V."/>
            <person name="Fernandes C.C."/>
            <person name="Lemos E.G."/>
            <person name="Alves E.C."/>
            <person name="Desiderio J.A."/>
        </authorList>
    </citation>
    <scope>NUCLEOTIDE SEQUENCE [LARGE SCALE GENOMIC DNA]</scope>
    <source>
        <strain evidence="1 2">T01-328</strain>
    </source>
</reference>
<protein>
    <submittedName>
        <fullName evidence="1">Uncharacterized protein</fullName>
    </submittedName>
</protein>
<gene>
    <name evidence="1" type="ORF">BTCBT_002523</name>
</gene>
<proteinExistence type="predicted"/>